<reference evidence="2 3" key="1">
    <citation type="journal article" date="2021" name="Sci. Rep.">
        <title>The genome of the diatom Chaetoceros tenuissimus carries an ancient integrated fragment of an extant virus.</title>
        <authorList>
            <person name="Hongo Y."/>
            <person name="Kimura K."/>
            <person name="Takaki Y."/>
            <person name="Yoshida Y."/>
            <person name="Baba S."/>
            <person name="Kobayashi G."/>
            <person name="Nagasaki K."/>
            <person name="Hano T."/>
            <person name="Tomaru Y."/>
        </authorList>
    </citation>
    <scope>NUCLEOTIDE SEQUENCE [LARGE SCALE GENOMIC DNA]</scope>
    <source>
        <strain evidence="2 3">NIES-3715</strain>
    </source>
</reference>
<comment type="caution">
    <text evidence="2">The sequence shown here is derived from an EMBL/GenBank/DDBJ whole genome shotgun (WGS) entry which is preliminary data.</text>
</comment>
<name>A0AAD3HCS6_9STRA</name>
<feature type="transmembrane region" description="Helical" evidence="1">
    <location>
        <begin position="52"/>
        <end position="79"/>
    </location>
</feature>
<sequence length="160" mass="18533">MTYVEHIKNKTDGKNAAMHLFTNEESPLSLMLAEAEFTSLFIHLYIKNTSTVYYLAMSFLGYISSLLKTIVGHVMSFFVSTLRNFLGKFNVGDKVHVYWLDHGVLDTDKAEAWNGVIQEVLPNDVYILRFKKSPLFKGRKTYKKEVWHETAIRRGHLKKI</sequence>
<keyword evidence="1" id="KW-1133">Transmembrane helix</keyword>
<organism evidence="2 3">
    <name type="scientific">Chaetoceros tenuissimus</name>
    <dbReference type="NCBI Taxonomy" id="426638"/>
    <lineage>
        <taxon>Eukaryota</taxon>
        <taxon>Sar</taxon>
        <taxon>Stramenopiles</taxon>
        <taxon>Ochrophyta</taxon>
        <taxon>Bacillariophyta</taxon>
        <taxon>Coscinodiscophyceae</taxon>
        <taxon>Chaetocerotophycidae</taxon>
        <taxon>Chaetocerotales</taxon>
        <taxon>Chaetocerotaceae</taxon>
        <taxon>Chaetoceros</taxon>
    </lineage>
</organism>
<dbReference type="EMBL" id="BLLK01000062">
    <property type="protein sequence ID" value="GFH58486.1"/>
    <property type="molecule type" value="Genomic_DNA"/>
</dbReference>
<evidence type="ECO:0000313" key="3">
    <source>
        <dbReference type="Proteomes" id="UP001054902"/>
    </source>
</evidence>
<protein>
    <submittedName>
        <fullName evidence="2">Uncharacterized protein</fullName>
    </submittedName>
</protein>
<dbReference type="Proteomes" id="UP001054902">
    <property type="component" value="Unassembled WGS sequence"/>
</dbReference>
<dbReference type="AlphaFoldDB" id="A0AAD3HCS6"/>
<keyword evidence="1" id="KW-0812">Transmembrane</keyword>
<evidence type="ECO:0000313" key="2">
    <source>
        <dbReference type="EMBL" id="GFH58486.1"/>
    </source>
</evidence>
<proteinExistence type="predicted"/>
<accession>A0AAD3HCS6</accession>
<keyword evidence="1" id="KW-0472">Membrane</keyword>
<gene>
    <name evidence="2" type="ORF">CTEN210_14962</name>
</gene>
<keyword evidence="3" id="KW-1185">Reference proteome</keyword>
<evidence type="ECO:0000256" key="1">
    <source>
        <dbReference type="SAM" id="Phobius"/>
    </source>
</evidence>